<keyword evidence="1" id="KW-0805">Transcription regulation</keyword>
<evidence type="ECO:0000313" key="6">
    <source>
        <dbReference type="Proteomes" id="UP000253741"/>
    </source>
</evidence>
<evidence type="ECO:0000256" key="1">
    <source>
        <dbReference type="ARBA" id="ARBA00023015"/>
    </source>
</evidence>
<dbReference type="EMBL" id="QQNA01000097">
    <property type="protein sequence ID" value="RDG37575.1"/>
    <property type="molecule type" value="Genomic_DNA"/>
</dbReference>
<keyword evidence="6" id="KW-1185">Reference proteome</keyword>
<dbReference type="Pfam" id="PF13490">
    <property type="entry name" value="zf-HC2"/>
    <property type="match status" value="1"/>
</dbReference>
<evidence type="ECO:0000256" key="3">
    <source>
        <dbReference type="SAM" id="Phobius"/>
    </source>
</evidence>
<dbReference type="AlphaFoldDB" id="A0A370BDR9"/>
<keyword evidence="3" id="KW-1133">Transmembrane helix</keyword>
<keyword evidence="3" id="KW-0472">Membrane</keyword>
<feature type="domain" description="Putative zinc-finger" evidence="4">
    <location>
        <begin position="15"/>
        <end position="46"/>
    </location>
</feature>
<feature type="transmembrane region" description="Helical" evidence="3">
    <location>
        <begin position="127"/>
        <end position="147"/>
    </location>
</feature>
<dbReference type="RefSeq" id="WP_114624089.1">
    <property type="nucleotide sequence ID" value="NZ_QQNA01000097.1"/>
</dbReference>
<comment type="caution">
    <text evidence="5">The sequence shown here is derived from an EMBL/GenBank/DDBJ whole genome shotgun (WGS) entry which is preliminary data.</text>
</comment>
<dbReference type="Gene3D" id="1.10.10.1320">
    <property type="entry name" value="Anti-sigma factor, zinc-finger domain"/>
    <property type="match status" value="1"/>
</dbReference>
<proteinExistence type="predicted"/>
<dbReference type="Proteomes" id="UP000253741">
    <property type="component" value="Unassembled WGS sequence"/>
</dbReference>
<keyword evidence="2" id="KW-0804">Transcription</keyword>
<name>A0A370BDR9_9ACTN</name>
<evidence type="ECO:0000256" key="2">
    <source>
        <dbReference type="ARBA" id="ARBA00023163"/>
    </source>
</evidence>
<sequence length="281" mass="29508">MTTHEQYGLGDESTVHEAVGAYVLGILDDAEATAFEAHLAGCRICAVHLEEFSGMEPMLAMLADTPSDRFSVPESLPGPLGAPAKPVVVPLAQLPTPSVSVQPSPQLLGRLVDEVAVKRAKRKRRGLYLVAAAAVLIIGGPVGAVVATSGDSSPGSNQAASRNPADDFKKLTAKVAATDPTTKVSASVATEAKLWGTRTALELKNVKGPLKCSLIAVSKTGEEEVVTSWSVPEWGYGIPDSPNENGKKPLYVEGGTAMDKKDIAHFEVRTFDGDRLVEIPA</sequence>
<dbReference type="InterPro" id="IPR027383">
    <property type="entry name" value="Znf_put"/>
</dbReference>
<reference evidence="5 6" key="1">
    <citation type="submission" date="2018-07" db="EMBL/GenBank/DDBJ databases">
        <title>Streptomyces species from bats.</title>
        <authorList>
            <person name="Dunlap C."/>
        </authorList>
    </citation>
    <scope>NUCLEOTIDE SEQUENCE [LARGE SCALE GENOMIC DNA]</scope>
    <source>
        <strain evidence="5 6">AC230</strain>
    </source>
</reference>
<evidence type="ECO:0000259" key="4">
    <source>
        <dbReference type="Pfam" id="PF13490"/>
    </source>
</evidence>
<evidence type="ECO:0000313" key="5">
    <source>
        <dbReference type="EMBL" id="RDG37575.1"/>
    </source>
</evidence>
<protein>
    <submittedName>
        <fullName evidence="5">RNA polymerase subunit sigma</fullName>
    </submittedName>
</protein>
<keyword evidence="3" id="KW-0812">Transmembrane</keyword>
<accession>A0A370BDR9</accession>
<dbReference type="OrthoDB" id="5185837at2"/>
<gene>
    <name evidence="5" type="ORF">DVH02_13750</name>
</gene>
<dbReference type="InterPro" id="IPR041916">
    <property type="entry name" value="Anti_sigma_zinc_sf"/>
</dbReference>
<organism evidence="5 6">
    <name type="scientific">Streptomyces corynorhini</name>
    <dbReference type="NCBI Taxonomy" id="2282652"/>
    <lineage>
        <taxon>Bacteria</taxon>
        <taxon>Bacillati</taxon>
        <taxon>Actinomycetota</taxon>
        <taxon>Actinomycetes</taxon>
        <taxon>Kitasatosporales</taxon>
        <taxon>Streptomycetaceae</taxon>
        <taxon>Streptomyces</taxon>
    </lineage>
</organism>